<dbReference type="EMBL" id="CP076134">
    <property type="protein sequence ID" value="QWG11079.1"/>
    <property type="molecule type" value="Genomic_DNA"/>
</dbReference>
<evidence type="ECO:0000256" key="1">
    <source>
        <dbReference type="SAM" id="Phobius"/>
    </source>
</evidence>
<keyword evidence="1" id="KW-1133">Transmembrane helix</keyword>
<reference evidence="2" key="1">
    <citation type="submission" date="2021-06" db="EMBL/GenBank/DDBJ databases">
        <title>Bradyrhizobium sp. S2-20-1 Genome sequencing.</title>
        <authorList>
            <person name="Jin L."/>
        </authorList>
    </citation>
    <scope>NUCLEOTIDE SEQUENCE</scope>
    <source>
        <strain evidence="2">S2-20-1</strain>
    </source>
</reference>
<protein>
    <submittedName>
        <fullName evidence="2">Uncharacterized protein</fullName>
    </submittedName>
</protein>
<name>A0A975NAR2_9BRAD</name>
<dbReference type="AlphaFoldDB" id="A0A975NAR2"/>
<evidence type="ECO:0000313" key="3">
    <source>
        <dbReference type="Proteomes" id="UP000680839"/>
    </source>
</evidence>
<keyword evidence="1" id="KW-0472">Membrane</keyword>
<feature type="transmembrane region" description="Helical" evidence="1">
    <location>
        <begin position="43"/>
        <end position="66"/>
    </location>
</feature>
<dbReference type="Proteomes" id="UP000680839">
    <property type="component" value="Chromosome"/>
</dbReference>
<gene>
    <name evidence="2" type="ORF">KMZ29_14980</name>
</gene>
<keyword evidence="1" id="KW-0812">Transmembrane</keyword>
<evidence type="ECO:0000313" key="2">
    <source>
        <dbReference type="EMBL" id="QWG11079.1"/>
    </source>
</evidence>
<dbReference type="RefSeq" id="WP_215619988.1">
    <property type="nucleotide sequence ID" value="NZ_CP076134.1"/>
</dbReference>
<organism evidence="2 3">
    <name type="scientific">Bradyrhizobium sediminis</name>
    <dbReference type="NCBI Taxonomy" id="2840469"/>
    <lineage>
        <taxon>Bacteria</taxon>
        <taxon>Pseudomonadati</taxon>
        <taxon>Pseudomonadota</taxon>
        <taxon>Alphaproteobacteria</taxon>
        <taxon>Hyphomicrobiales</taxon>
        <taxon>Nitrobacteraceae</taxon>
        <taxon>Bradyrhizobium</taxon>
    </lineage>
</organism>
<accession>A0A975NAR2</accession>
<sequence>MSLSEVNAAKAIFGWPLYSTLNAVSFSGAQPDWRTKVTTFTQFLPVLCITTAIWAIGWATSIWLLASIVV</sequence>
<proteinExistence type="predicted"/>